<evidence type="ECO:0000256" key="5">
    <source>
        <dbReference type="ARBA" id="ARBA00023015"/>
    </source>
</evidence>
<dbReference type="GO" id="GO:0000981">
    <property type="term" value="F:DNA-binding transcription factor activity, RNA polymerase II-specific"/>
    <property type="evidence" value="ECO:0007669"/>
    <property type="project" value="TreeGrafter"/>
</dbReference>
<feature type="region of interest" description="Disordered" evidence="8">
    <location>
        <begin position="50"/>
        <end position="85"/>
    </location>
</feature>
<dbReference type="EnsemblMetazoa" id="G3557.1">
    <property type="protein sequence ID" value="G3557.1:cds"/>
    <property type="gene ID" value="G3557"/>
</dbReference>
<evidence type="ECO:0000256" key="7">
    <source>
        <dbReference type="ARBA" id="ARBA00023242"/>
    </source>
</evidence>
<feature type="compositionally biased region" description="Polar residues" evidence="8">
    <location>
        <begin position="55"/>
        <end position="76"/>
    </location>
</feature>
<dbReference type="PANTHER" id="PTHR19290:SF162">
    <property type="entry name" value="TRANSCRIPTION FACTOR ATOH7"/>
    <property type="match status" value="1"/>
</dbReference>
<dbReference type="Pfam" id="PF00010">
    <property type="entry name" value="HLH"/>
    <property type="match status" value="1"/>
</dbReference>
<dbReference type="GO" id="GO:0061564">
    <property type="term" value="P:axon development"/>
    <property type="evidence" value="ECO:0007669"/>
    <property type="project" value="TreeGrafter"/>
</dbReference>
<protein>
    <recommendedName>
        <fullName evidence="9">BHLH domain-containing protein</fullName>
    </recommendedName>
</protein>
<evidence type="ECO:0000256" key="8">
    <source>
        <dbReference type="SAM" id="MobiDB-lite"/>
    </source>
</evidence>
<dbReference type="GO" id="GO:0005634">
    <property type="term" value="C:nucleus"/>
    <property type="evidence" value="ECO:0007669"/>
    <property type="project" value="UniProtKB-SubCell"/>
</dbReference>
<dbReference type="HOGENOM" id="CLU_1403704_0_0_1"/>
<dbReference type="FunFam" id="4.10.280.10:FF:000025">
    <property type="entry name" value="protein atonal homolog 7"/>
    <property type="match status" value="1"/>
</dbReference>
<dbReference type="PROSITE" id="PS50888">
    <property type="entry name" value="BHLH"/>
    <property type="match status" value="1"/>
</dbReference>
<evidence type="ECO:0000256" key="6">
    <source>
        <dbReference type="ARBA" id="ARBA00023163"/>
    </source>
</evidence>
<comment type="subcellular location">
    <subcellularLocation>
        <location evidence="1">Nucleus</location>
    </subcellularLocation>
</comment>
<name>K1PH56_MAGGI</name>
<evidence type="ECO:0000256" key="4">
    <source>
        <dbReference type="ARBA" id="ARBA00022902"/>
    </source>
</evidence>
<proteinExistence type="predicted"/>
<dbReference type="SMART" id="SM00353">
    <property type="entry name" value="HLH"/>
    <property type="match status" value="1"/>
</dbReference>
<keyword evidence="2" id="KW-0217">Developmental protein</keyword>
<evidence type="ECO:0000256" key="1">
    <source>
        <dbReference type="ARBA" id="ARBA00004123"/>
    </source>
</evidence>
<reference evidence="10" key="1">
    <citation type="journal article" date="2012" name="Nature">
        <title>The oyster genome reveals stress adaptation and complexity of shell formation.</title>
        <authorList>
            <person name="Zhang G."/>
            <person name="Fang X."/>
            <person name="Guo X."/>
            <person name="Li L."/>
            <person name="Luo R."/>
            <person name="Xu F."/>
            <person name="Yang P."/>
            <person name="Zhang L."/>
            <person name="Wang X."/>
            <person name="Qi H."/>
            <person name="Xiong Z."/>
            <person name="Que H."/>
            <person name="Xie Y."/>
            <person name="Holland P.W."/>
            <person name="Paps J."/>
            <person name="Zhu Y."/>
            <person name="Wu F."/>
            <person name="Chen Y."/>
            <person name="Wang J."/>
            <person name="Peng C."/>
            <person name="Meng J."/>
            <person name="Yang L."/>
            <person name="Liu J."/>
            <person name="Wen B."/>
            <person name="Zhang N."/>
            <person name="Huang Z."/>
            <person name="Zhu Q."/>
            <person name="Feng Y."/>
            <person name="Mount A."/>
            <person name="Hedgecock D."/>
            <person name="Xu Z."/>
            <person name="Liu Y."/>
            <person name="Domazet-Loso T."/>
            <person name="Du Y."/>
            <person name="Sun X."/>
            <person name="Zhang S."/>
            <person name="Liu B."/>
            <person name="Cheng P."/>
            <person name="Jiang X."/>
            <person name="Li J."/>
            <person name="Fan D."/>
            <person name="Wang W."/>
            <person name="Fu W."/>
            <person name="Wang T."/>
            <person name="Wang B."/>
            <person name="Zhang J."/>
            <person name="Peng Z."/>
            <person name="Li Y."/>
            <person name="Li N."/>
            <person name="Wang J."/>
            <person name="Chen M."/>
            <person name="He Y."/>
            <person name="Tan F."/>
            <person name="Song X."/>
            <person name="Zheng Q."/>
            <person name="Huang R."/>
            <person name="Yang H."/>
            <person name="Du X."/>
            <person name="Chen L."/>
            <person name="Yang M."/>
            <person name="Gaffney P.M."/>
            <person name="Wang S."/>
            <person name="Luo L."/>
            <person name="She Z."/>
            <person name="Ming Y."/>
            <person name="Huang W."/>
            <person name="Zhang S."/>
            <person name="Huang B."/>
            <person name="Zhang Y."/>
            <person name="Qu T."/>
            <person name="Ni P."/>
            <person name="Miao G."/>
            <person name="Wang J."/>
            <person name="Wang Q."/>
            <person name="Steinberg C.E."/>
            <person name="Wang H."/>
            <person name="Li N."/>
            <person name="Qian L."/>
            <person name="Zhang G."/>
            <person name="Li Y."/>
            <person name="Yang H."/>
            <person name="Liu X."/>
            <person name="Wang J."/>
            <person name="Yin Y."/>
            <person name="Wang J."/>
        </authorList>
    </citation>
    <scope>NUCLEOTIDE SEQUENCE [LARGE SCALE GENOMIC DNA]</scope>
    <source>
        <strain evidence="10">05x7-T-G4-1.051#20</strain>
    </source>
</reference>
<dbReference type="Gene3D" id="4.10.280.10">
    <property type="entry name" value="Helix-loop-helix DNA-binding domain"/>
    <property type="match status" value="1"/>
</dbReference>
<dbReference type="PANTHER" id="PTHR19290">
    <property type="entry name" value="BASIC HELIX-LOOP-HELIX PROTEIN NEUROGENIN-RELATED"/>
    <property type="match status" value="1"/>
</dbReference>
<evidence type="ECO:0000256" key="2">
    <source>
        <dbReference type="ARBA" id="ARBA00022473"/>
    </source>
</evidence>
<evidence type="ECO:0000313" key="11">
    <source>
        <dbReference type="EnsemblMetazoa" id="G3557.1:cds"/>
    </source>
</evidence>
<keyword evidence="7" id="KW-0539">Nucleus</keyword>
<dbReference type="Proteomes" id="UP000005408">
    <property type="component" value="Unassembled WGS sequence"/>
</dbReference>
<dbReference type="GO" id="GO:0046983">
    <property type="term" value="F:protein dimerization activity"/>
    <property type="evidence" value="ECO:0007669"/>
    <property type="project" value="InterPro"/>
</dbReference>
<dbReference type="InterPro" id="IPR036638">
    <property type="entry name" value="HLH_DNA-bd_sf"/>
</dbReference>
<dbReference type="KEGG" id="crg:105346104"/>
<dbReference type="GO" id="GO:0045944">
    <property type="term" value="P:positive regulation of transcription by RNA polymerase II"/>
    <property type="evidence" value="ECO:0007669"/>
    <property type="project" value="TreeGrafter"/>
</dbReference>
<dbReference type="InterPro" id="IPR050359">
    <property type="entry name" value="bHLH_transcription_factors"/>
</dbReference>
<evidence type="ECO:0000313" key="10">
    <source>
        <dbReference type="EMBL" id="EKC20903.1"/>
    </source>
</evidence>
<dbReference type="SUPFAM" id="SSF47459">
    <property type="entry name" value="HLH, helix-loop-helix DNA-binding domain"/>
    <property type="match status" value="1"/>
</dbReference>
<keyword evidence="5" id="KW-0805">Transcription regulation</keyword>
<organism evidence="10">
    <name type="scientific">Magallana gigas</name>
    <name type="common">Pacific oyster</name>
    <name type="synonym">Crassostrea gigas</name>
    <dbReference type="NCBI Taxonomy" id="29159"/>
    <lineage>
        <taxon>Eukaryota</taxon>
        <taxon>Metazoa</taxon>
        <taxon>Spiralia</taxon>
        <taxon>Lophotrochozoa</taxon>
        <taxon>Mollusca</taxon>
        <taxon>Bivalvia</taxon>
        <taxon>Autobranchia</taxon>
        <taxon>Pteriomorphia</taxon>
        <taxon>Ostreida</taxon>
        <taxon>Ostreoidea</taxon>
        <taxon>Ostreidae</taxon>
        <taxon>Magallana</taxon>
    </lineage>
</organism>
<dbReference type="GO" id="GO:0070888">
    <property type="term" value="F:E-box binding"/>
    <property type="evidence" value="ECO:0007669"/>
    <property type="project" value="TreeGrafter"/>
</dbReference>
<dbReference type="OrthoDB" id="10252328at2759"/>
<dbReference type="CDD" id="cd19715">
    <property type="entry name" value="bHLH_TS_amos_like"/>
    <property type="match status" value="1"/>
</dbReference>
<dbReference type="AlphaFoldDB" id="K1PH56"/>
<keyword evidence="4" id="KW-0524">Neurogenesis</keyword>
<reference evidence="11" key="2">
    <citation type="submission" date="2022-08" db="UniProtKB">
        <authorList>
            <consortium name="EnsemblMetazoa"/>
        </authorList>
    </citation>
    <scope>IDENTIFICATION</scope>
    <source>
        <strain evidence="11">05x7-T-G4-1.051#20</strain>
    </source>
</reference>
<accession>K1PH56</accession>
<evidence type="ECO:0000313" key="12">
    <source>
        <dbReference type="Proteomes" id="UP000005408"/>
    </source>
</evidence>
<dbReference type="EMBL" id="JH818208">
    <property type="protein sequence ID" value="EKC20903.1"/>
    <property type="molecule type" value="Genomic_DNA"/>
</dbReference>
<keyword evidence="3" id="KW-0221">Differentiation</keyword>
<gene>
    <name evidence="10" type="ORF">CGI_10005065</name>
</gene>
<dbReference type="InterPro" id="IPR011598">
    <property type="entry name" value="bHLH_dom"/>
</dbReference>
<feature type="domain" description="BHLH" evidence="9">
    <location>
        <begin position="135"/>
        <end position="187"/>
    </location>
</feature>
<keyword evidence="6" id="KW-0804">Transcription</keyword>
<evidence type="ECO:0000256" key="3">
    <source>
        <dbReference type="ARBA" id="ARBA00022782"/>
    </source>
</evidence>
<dbReference type="GO" id="GO:0007423">
    <property type="term" value="P:sensory organ development"/>
    <property type="evidence" value="ECO:0007669"/>
    <property type="project" value="TreeGrafter"/>
</dbReference>
<sequence>MMQELVKMDSYVVPSPGIRTMDTADSAQTPSVPYTLMFSVRDYNNLSADDIDAGSYNTPSSYVPSDSDTPMSTPDTPLTPHLRRQRPNHFLFPGDSGFNPNIYPISDEKISLRNNCSSKAKKRTSTAPSKDILKRRRLAANARERRRMESLNVAFDRLRAVIPSAGEDQKLSKYETLQMAQSYIGALQELLDKE</sequence>
<evidence type="ECO:0000259" key="9">
    <source>
        <dbReference type="PROSITE" id="PS50888"/>
    </source>
</evidence>
<keyword evidence="12" id="KW-1185">Reference proteome</keyword>